<accession>A0ABV9CJD6</accession>
<dbReference type="InterPro" id="IPR041413">
    <property type="entry name" value="MLTR_LBD"/>
</dbReference>
<protein>
    <submittedName>
        <fullName evidence="2">Helix-turn-helix transcriptional regulator</fullName>
    </submittedName>
</protein>
<comment type="caution">
    <text evidence="2">The sequence shown here is derived from an EMBL/GenBank/DDBJ whole genome shotgun (WGS) entry which is preliminary data.</text>
</comment>
<sequence>MPEQSELRHFLQSRRARLTPADVGLPWHDGRRVAGLRREELASLAGVSVDYYTRLEQGRARNVSDQVLTAVADALQLHDLERRHLFDLVRAAAPKRPGGQTPGSVPTPLVRARPALHALIQTLDPMPAMLYGPRLEVLGGNRMSRILFDDFSAMPVAERNLARWMFLNPRAREVYVDWEDIARQMVSVLHFTAGRDAGDPALAALVDGLRARSELFARYWSDYAVFQHTYGLKRFHHSAVGMVTLHYETLHPPADHDIYLTVYTAPAGSPSEEKLRLLSSWATSGATPHEHEKRGTR</sequence>
<dbReference type="RefSeq" id="WP_380842707.1">
    <property type="nucleotide sequence ID" value="NZ_JBHSFP010000015.1"/>
</dbReference>
<evidence type="ECO:0000259" key="1">
    <source>
        <dbReference type="PROSITE" id="PS50943"/>
    </source>
</evidence>
<name>A0ABV9CJD6_9ACTN</name>
<dbReference type="EMBL" id="JBHSFP010000015">
    <property type="protein sequence ID" value="MFC4533334.1"/>
    <property type="molecule type" value="Genomic_DNA"/>
</dbReference>
<organism evidence="2 3">
    <name type="scientific">Sphaerisporangium dianthi</name>
    <dbReference type="NCBI Taxonomy" id="1436120"/>
    <lineage>
        <taxon>Bacteria</taxon>
        <taxon>Bacillati</taxon>
        <taxon>Actinomycetota</taxon>
        <taxon>Actinomycetes</taxon>
        <taxon>Streptosporangiales</taxon>
        <taxon>Streptosporangiaceae</taxon>
        <taxon>Sphaerisporangium</taxon>
    </lineage>
</organism>
<dbReference type="PANTHER" id="PTHR35010:SF2">
    <property type="entry name" value="BLL4672 PROTEIN"/>
    <property type="match status" value="1"/>
</dbReference>
<dbReference type="Gene3D" id="1.10.260.40">
    <property type="entry name" value="lambda repressor-like DNA-binding domains"/>
    <property type="match status" value="1"/>
</dbReference>
<reference evidence="3" key="1">
    <citation type="journal article" date="2019" name="Int. J. Syst. Evol. Microbiol.">
        <title>The Global Catalogue of Microorganisms (GCM) 10K type strain sequencing project: providing services to taxonomists for standard genome sequencing and annotation.</title>
        <authorList>
            <consortium name="The Broad Institute Genomics Platform"/>
            <consortium name="The Broad Institute Genome Sequencing Center for Infectious Disease"/>
            <person name="Wu L."/>
            <person name="Ma J."/>
        </authorList>
    </citation>
    <scope>NUCLEOTIDE SEQUENCE [LARGE SCALE GENOMIC DNA]</scope>
    <source>
        <strain evidence="3">CGMCC 4.7132</strain>
    </source>
</reference>
<dbReference type="SMART" id="SM00530">
    <property type="entry name" value="HTH_XRE"/>
    <property type="match status" value="1"/>
</dbReference>
<dbReference type="PROSITE" id="PS50943">
    <property type="entry name" value="HTH_CROC1"/>
    <property type="match status" value="1"/>
</dbReference>
<dbReference type="Gene3D" id="3.30.450.180">
    <property type="match status" value="1"/>
</dbReference>
<dbReference type="Pfam" id="PF17765">
    <property type="entry name" value="MLTR_LBD"/>
    <property type="match status" value="1"/>
</dbReference>
<dbReference type="InterPro" id="IPR001387">
    <property type="entry name" value="Cro/C1-type_HTH"/>
</dbReference>
<dbReference type="SUPFAM" id="SSF47413">
    <property type="entry name" value="lambda repressor-like DNA-binding domains"/>
    <property type="match status" value="1"/>
</dbReference>
<feature type="domain" description="HTH cro/C1-type" evidence="1">
    <location>
        <begin position="31"/>
        <end position="83"/>
    </location>
</feature>
<gene>
    <name evidence="2" type="ORF">ACFO60_21380</name>
</gene>
<evidence type="ECO:0000313" key="2">
    <source>
        <dbReference type="EMBL" id="MFC4533334.1"/>
    </source>
</evidence>
<keyword evidence="3" id="KW-1185">Reference proteome</keyword>
<dbReference type="Pfam" id="PF13560">
    <property type="entry name" value="HTH_31"/>
    <property type="match status" value="1"/>
</dbReference>
<evidence type="ECO:0000313" key="3">
    <source>
        <dbReference type="Proteomes" id="UP001596004"/>
    </source>
</evidence>
<dbReference type="CDD" id="cd00093">
    <property type="entry name" value="HTH_XRE"/>
    <property type="match status" value="1"/>
</dbReference>
<dbReference type="PANTHER" id="PTHR35010">
    <property type="entry name" value="BLL4672 PROTEIN-RELATED"/>
    <property type="match status" value="1"/>
</dbReference>
<dbReference type="Proteomes" id="UP001596004">
    <property type="component" value="Unassembled WGS sequence"/>
</dbReference>
<dbReference type="InterPro" id="IPR010982">
    <property type="entry name" value="Lambda_DNA-bd_dom_sf"/>
</dbReference>
<proteinExistence type="predicted"/>